<keyword evidence="1" id="KW-0472">Membrane</keyword>
<feature type="transmembrane region" description="Helical" evidence="1">
    <location>
        <begin position="141"/>
        <end position="163"/>
    </location>
</feature>
<dbReference type="Proteomes" id="UP000179209">
    <property type="component" value="Unassembled WGS sequence"/>
</dbReference>
<feature type="transmembrane region" description="Helical" evidence="1">
    <location>
        <begin position="100"/>
        <end position="120"/>
    </location>
</feature>
<evidence type="ECO:0008006" key="4">
    <source>
        <dbReference type="Google" id="ProtNLM"/>
    </source>
</evidence>
<sequence>MKKTYRQKFIFTGLLIFLGLISLQIPFTRLLGANVRFTLYDFIAPTLGVFLSTVPGILTVLLIQLFNILIHPNSLTGFGSIIRIFPVLFAVFYFNKKRSINLLIPITAMLIFLSHPVGRSSWQYSLLWLIPVFAHYFRKNLFIRSLGATFTAHSVGGALWVWAFGLTREMWLALISQTLLERTLMAGGITVSYYALVKLFNFLKAKKILPLPAFSSNL</sequence>
<accession>A0A1F6B5P0</accession>
<keyword evidence="1" id="KW-1133">Transmembrane helix</keyword>
<dbReference type="AlphaFoldDB" id="A0A1F6B5P0"/>
<feature type="transmembrane region" description="Helical" evidence="1">
    <location>
        <begin position="183"/>
        <end position="203"/>
    </location>
</feature>
<evidence type="ECO:0000256" key="1">
    <source>
        <dbReference type="SAM" id="Phobius"/>
    </source>
</evidence>
<comment type="caution">
    <text evidence="2">The sequence shown here is derived from an EMBL/GenBank/DDBJ whole genome shotgun (WGS) entry which is preliminary data.</text>
</comment>
<feature type="transmembrane region" description="Helical" evidence="1">
    <location>
        <begin position="42"/>
        <end position="63"/>
    </location>
</feature>
<gene>
    <name evidence="2" type="ORF">A3I51_02885</name>
</gene>
<name>A0A1F6B5P0_9BACT</name>
<dbReference type="EMBL" id="MFKA01000020">
    <property type="protein sequence ID" value="OGG32271.1"/>
    <property type="molecule type" value="Genomic_DNA"/>
</dbReference>
<proteinExistence type="predicted"/>
<reference evidence="2 3" key="1">
    <citation type="journal article" date="2016" name="Nat. Commun.">
        <title>Thousands of microbial genomes shed light on interconnected biogeochemical processes in an aquifer system.</title>
        <authorList>
            <person name="Anantharaman K."/>
            <person name="Brown C.T."/>
            <person name="Hug L.A."/>
            <person name="Sharon I."/>
            <person name="Castelle C.J."/>
            <person name="Probst A.J."/>
            <person name="Thomas B.C."/>
            <person name="Singh A."/>
            <person name="Wilkins M.J."/>
            <person name="Karaoz U."/>
            <person name="Brodie E.L."/>
            <person name="Williams K.H."/>
            <person name="Hubbard S.S."/>
            <person name="Banfield J.F."/>
        </authorList>
    </citation>
    <scope>NUCLEOTIDE SEQUENCE [LARGE SCALE GENOMIC DNA]</scope>
</reference>
<evidence type="ECO:0000313" key="2">
    <source>
        <dbReference type="EMBL" id="OGG32271.1"/>
    </source>
</evidence>
<evidence type="ECO:0000313" key="3">
    <source>
        <dbReference type="Proteomes" id="UP000179209"/>
    </source>
</evidence>
<protein>
    <recommendedName>
        <fullName evidence="4">ECF transporter S component</fullName>
    </recommendedName>
</protein>
<keyword evidence="1" id="KW-0812">Transmembrane</keyword>
<feature type="transmembrane region" description="Helical" evidence="1">
    <location>
        <begin position="75"/>
        <end position="94"/>
    </location>
</feature>
<organism evidence="2 3">
    <name type="scientific">Candidatus Gottesmanbacteria bacterium RIFCSPLOWO2_02_FULL_38_8</name>
    <dbReference type="NCBI Taxonomy" id="1798397"/>
    <lineage>
        <taxon>Bacteria</taxon>
        <taxon>Candidatus Gottesmaniibacteriota</taxon>
    </lineage>
</organism>